<proteinExistence type="predicted"/>
<sequence>MRLTAIVQTLPSGSAMPTLFSTPRALRGGLALCLLTLLAACSPHAAPAPAADASAPASSPGTQPAQLPADASAVLGRAESCMHLAGEFNGDGSDNDREVTAAMNELDCDGLYRDTAAIKHKYRNDAAVQQAFKALEEGEGG</sequence>
<feature type="region of interest" description="Disordered" evidence="1">
    <location>
        <begin position="46"/>
        <end position="70"/>
    </location>
</feature>
<keyword evidence="4" id="KW-1185">Reference proteome</keyword>
<evidence type="ECO:0000256" key="2">
    <source>
        <dbReference type="SAM" id="SignalP"/>
    </source>
</evidence>
<evidence type="ECO:0000256" key="1">
    <source>
        <dbReference type="SAM" id="MobiDB-lite"/>
    </source>
</evidence>
<evidence type="ECO:0008006" key="5">
    <source>
        <dbReference type="Google" id="ProtNLM"/>
    </source>
</evidence>
<protein>
    <recommendedName>
        <fullName evidence="5">Lipoprotein</fullName>
    </recommendedName>
</protein>
<comment type="caution">
    <text evidence="3">The sequence shown here is derived from an EMBL/GenBank/DDBJ whole genome shotgun (WGS) entry which is preliminary data.</text>
</comment>
<feature type="chain" id="PRO_5046339140" description="Lipoprotein" evidence="2">
    <location>
        <begin position="46"/>
        <end position="141"/>
    </location>
</feature>
<name>A0ABQ6BZB0_9NEIS</name>
<gene>
    <name evidence="3" type="ORF">GCM10007860_27290</name>
</gene>
<evidence type="ECO:0000313" key="3">
    <source>
        <dbReference type="EMBL" id="GLS05572.1"/>
    </source>
</evidence>
<dbReference type="Proteomes" id="UP001156836">
    <property type="component" value="Unassembled WGS sequence"/>
</dbReference>
<organism evidence="3 4">
    <name type="scientific">Chitiniphilus shinanonensis</name>
    <dbReference type="NCBI Taxonomy" id="553088"/>
    <lineage>
        <taxon>Bacteria</taxon>
        <taxon>Pseudomonadati</taxon>
        <taxon>Pseudomonadota</taxon>
        <taxon>Betaproteobacteria</taxon>
        <taxon>Neisseriales</taxon>
        <taxon>Chitinibacteraceae</taxon>
        <taxon>Chitiniphilus</taxon>
    </lineage>
</organism>
<keyword evidence="2" id="KW-0732">Signal</keyword>
<accession>A0ABQ6BZB0</accession>
<feature type="signal peptide" evidence="2">
    <location>
        <begin position="1"/>
        <end position="45"/>
    </location>
</feature>
<feature type="compositionally biased region" description="Low complexity" evidence="1">
    <location>
        <begin position="46"/>
        <end position="60"/>
    </location>
</feature>
<evidence type="ECO:0000313" key="4">
    <source>
        <dbReference type="Proteomes" id="UP001156836"/>
    </source>
</evidence>
<dbReference type="EMBL" id="BSOZ01000053">
    <property type="protein sequence ID" value="GLS05572.1"/>
    <property type="molecule type" value="Genomic_DNA"/>
</dbReference>
<reference evidence="4" key="1">
    <citation type="journal article" date="2019" name="Int. J. Syst. Evol. Microbiol.">
        <title>The Global Catalogue of Microorganisms (GCM) 10K type strain sequencing project: providing services to taxonomists for standard genome sequencing and annotation.</title>
        <authorList>
            <consortium name="The Broad Institute Genomics Platform"/>
            <consortium name="The Broad Institute Genome Sequencing Center for Infectious Disease"/>
            <person name="Wu L."/>
            <person name="Ma J."/>
        </authorList>
    </citation>
    <scope>NUCLEOTIDE SEQUENCE [LARGE SCALE GENOMIC DNA]</scope>
    <source>
        <strain evidence="4">NBRC 104970</strain>
    </source>
</reference>